<dbReference type="AlphaFoldDB" id="A0A6A7ALS7"/>
<protein>
    <submittedName>
        <fullName evidence="2">Uncharacterized protein</fullName>
    </submittedName>
</protein>
<evidence type="ECO:0000313" key="2">
    <source>
        <dbReference type="EMBL" id="KAF2833515.1"/>
    </source>
</evidence>
<feature type="compositionally biased region" description="Basic residues" evidence="1">
    <location>
        <begin position="90"/>
        <end position="114"/>
    </location>
</feature>
<evidence type="ECO:0000313" key="3">
    <source>
        <dbReference type="Proteomes" id="UP000799424"/>
    </source>
</evidence>
<proteinExistence type="predicted"/>
<dbReference type="Proteomes" id="UP000799424">
    <property type="component" value="Unassembled WGS sequence"/>
</dbReference>
<keyword evidence="3" id="KW-1185">Reference proteome</keyword>
<evidence type="ECO:0000256" key="1">
    <source>
        <dbReference type="SAM" id="MobiDB-lite"/>
    </source>
</evidence>
<gene>
    <name evidence="2" type="ORF">CC86DRAFT_10896</name>
</gene>
<accession>A0A6A7ALS7</accession>
<feature type="region of interest" description="Disordered" evidence="1">
    <location>
        <begin position="17"/>
        <end position="117"/>
    </location>
</feature>
<sequence length="164" mass="19226">MKHAVKAKVHTFFYTPHHMTNTPSIASRLPPRRQSQARRPPRPRRPAAPPLGRVLQPPAHRADARAAKRLRCRRRRRLRLDAAHDGVLAQRRRSHRHPPPRQRRRCKRQKHQRPNRPAFLRLQIKLRYRTQVTWSETACQRAHKGSEGPVAASPRRSRGECAHD</sequence>
<feature type="compositionally biased region" description="Basic residues" evidence="1">
    <location>
        <begin position="67"/>
        <end position="78"/>
    </location>
</feature>
<dbReference type="EMBL" id="MU006216">
    <property type="protein sequence ID" value="KAF2833515.1"/>
    <property type="molecule type" value="Genomic_DNA"/>
</dbReference>
<feature type="compositionally biased region" description="Basic residues" evidence="1">
    <location>
        <begin position="35"/>
        <end position="45"/>
    </location>
</feature>
<reference evidence="2" key="1">
    <citation type="journal article" date="2020" name="Stud. Mycol.">
        <title>101 Dothideomycetes genomes: a test case for predicting lifestyles and emergence of pathogens.</title>
        <authorList>
            <person name="Haridas S."/>
            <person name="Albert R."/>
            <person name="Binder M."/>
            <person name="Bloem J."/>
            <person name="Labutti K."/>
            <person name="Salamov A."/>
            <person name="Andreopoulos B."/>
            <person name="Baker S."/>
            <person name="Barry K."/>
            <person name="Bills G."/>
            <person name="Bluhm B."/>
            <person name="Cannon C."/>
            <person name="Castanera R."/>
            <person name="Culley D."/>
            <person name="Daum C."/>
            <person name="Ezra D."/>
            <person name="Gonzalez J."/>
            <person name="Henrissat B."/>
            <person name="Kuo A."/>
            <person name="Liang C."/>
            <person name="Lipzen A."/>
            <person name="Lutzoni F."/>
            <person name="Magnuson J."/>
            <person name="Mondo S."/>
            <person name="Nolan M."/>
            <person name="Ohm R."/>
            <person name="Pangilinan J."/>
            <person name="Park H.-J."/>
            <person name="Ramirez L."/>
            <person name="Alfaro M."/>
            <person name="Sun H."/>
            <person name="Tritt A."/>
            <person name="Yoshinaga Y."/>
            <person name="Zwiers L.-H."/>
            <person name="Turgeon B."/>
            <person name="Goodwin S."/>
            <person name="Spatafora J."/>
            <person name="Crous P."/>
            <person name="Grigoriev I."/>
        </authorList>
    </citation>
    <scope>NUCLEOTIDE SEQUENCE</scope>
    <source>
        <strain evidence="2">CBS 113818</strain>
    </source>
</reference>
<feature type="region of interest" description="Disordered" evidence="1">
    <location>
        <begin position="137"/>
        <end position="164"/>
    </location>
</feature>
<name>A0A6A7ALS7_9PLEO</name>
<organism evidence="2 3">
    <name type="scientific">Ophiobolus disseminans</name>
    <dbReference type="NCBI Taxonomy" id="1469910"/>
    <lineage>
        <taxon>Eukaryota</taxon>
        <taxon>Fungi</taxon>
        <taxon>Dikarya</taxon>
        <taxon>Ascomycota</taxon>
        <taxon>Pezizomycotina</taxon>
        <taxon>Dothideomycetes</taxon>
        <taxon>Pleosporomycetidae</taxon>
        <taxon>Pleosporales</taxon>
        <taxon>Pleosporineae</taxon>
        <taxon>Phaeosphaeriaceae</taxon>
        <taxon>Ophiobolus</taxon>
    </lineage>
</organism>